<dbReference type="AlphaFoldDB" id="T0PXA3"/>
<dbReference type="RefSeq" id="XP_008620917.1">
    <property type="nucleotide sequence ID" value="XM_008622695.1"/>
</dbReference>
<organism evidence="1 2">
    <name type="scientific">Saprolegnia diclina (strain VS20)</name>
    <dbReference type="NCBI Taxonomy" id="1156394"/>
    <lineage>
        <taxon>Eukaryota</taxon>
        <taxon>Sar</taxon>
        <taxon>Stramenopiles</taxon>
        <taxon>Oomycota</taxon>
        <taxon>Saprolegniomycetes</taxon>
        <taxon>Saprolegniales</taxon>
        <taxon>Saprolegniaceae</taxon>
        <taxon>Saprolegnia</taxon>
    </lineage>
</organism>
<dbReference type="OrthoDB" id="80522at2759"/>
<dbReference type="InParanoid" id="T0PXA3"/>
<dbReference type="EMBL" id="JH767262">
    <property type="protein sequence ID" value="EQC25660.1"/>
    <property type="molecule type" value="Genomic_DNA"/>
</dbReference>
<evidence type="ECO:0000313" key="1">
    <source>
        <dbReference type="EMBL" id="EQC25660.1"/>
    </source>
</evidence>
<protein>
    <recommendedName>
        <fullName evidence="3">START domain-containing protein</fullName>
    </recommendedName>
</protein>
<keyword evidence="2" id="KW-1185">Reference proteome</keyword>
<dbReference type="VEuPathDB" id="FungiDB:SDRG_16481"/>
<gene>
    <name evidence="1" type="ORF">SDRG_16481</name>
</gene>
<dbReference type="GeneID" id="19957208"/>
<evidence type="ECO:0008006" key="3">
    <source>
        <dbReference type="Google" id="ProtNLM"/>
    </source>
</evidence>
<reference evidence="1 2" key="1">
    <citation type="submission" date="2012-04" db="EMBL/GenBank/DDBJ databases">
        <title>The Genome Sequence of Saprolegnia declina VS20.</title>
        <authorList>
            <consortium name="The Broad Institute Genome Sequencing Platform"/>
            <person name="Russ C."/>
            <person name="Nusbaum C."/>
            <person name="Tyler B."/>
            <person name="van West P."/>
            <person name="Dieguez-Uribeondo J."/>
            <person name="de Bruijn I."/>
            <person name="Tripathy S."/>
            <person name="Jiang R."/>
            <person name="Young S.K."/>
            <person name="Zeng Q."/>
            <person name="Gargeya S."/>
            <person name="Fitzgerald M."/>
            <person name="Haas B."/>
            <person name="Abouelleil A."/>
            <person name="Alvarado L."/>
            <person name="Arachchi H.M."/>
            <person name="Berlin A."/>
            <person name="Chapman S.B."/>
            <person name="Goldberg J."/>
            <person name="Griggs A."/>
            <person name="Gujja S."/>
            <person name="Hansen M."/>
            <person name="Howarth C."/>
            <person name="Imamovic A."/>
            <person name="Larimer J."/>
            <person name="McCowen C."/>
            <person name="Montmayeur A."/>
            <person name="Murphy C."/>
            <person name="Neiman D."/>
            <person name="Pearson M."/>
            <person name="Priest M."/>
            <person name="Roberts A."/>
            <person name="Saif S."/>
            <person name="Shea T."/>
            <person name="Sisk P."/>
            <person name="Sykes S."/>
            <person name="Wortman J."/>
            <person name="Nusbaum C."/>
            <person name="Birren B."/>
        </authorList>
    </citation>
    <scope>NUCLEOTIDE SEQUENCE [LARGE SCALE GENOMIC DNA]</scope>
    <source>
        <strain evidence="1 2">VS20</strain>
    </source>
</reference>
<dbReference type="Proteomes" id="UP000030762">
    <property type="component" value="Unassembled WGS sequence"/>
</dbReference>
<evidence type="ECO:0000313" key="2">
    <source>
        <dbReference type="Proteomes" id="UP000030762"/>
    </source>
</evidence>
<proteinExistence type="predicted"/>
<accession>T0PXA3</accession>
<sequence>MLSTISQLHAAQAWREGYTDETIDHVKSKRVHELHQLKRYIHELEATVVRIKRQKTSVLPWEDVAKALADDTLDRVQCNMRLRGECDYNRRVCQFLKDWVDSMVPPPLTPGLTKDTWRHATIFAGDVATRQVGYTWLTRQVYANTDRALARLTFPEDAPDALHVDVDHRDVDDTIHIEIHQQTIWPFAYDDVVAACAIANKTFVQTVQARSDCVEALTPVDDDITYVQEEMGHPDRQAIFGNVLYGTFAANARRAIMVKRSIIKDEAHPIASSVWTLDSKGWLVVEPLPDGRSRVRMLDVVGHPCSARGFVPILDLAAMLQLRPRNVDDAVRLMRQRFVMGQAHQAKQFKNLVQTLLVERLRQRPDSAEHII</sequence>
<dbReference type="OMA" id="WRHATIF"/>
<name>T0PXA3_SAPDV</name>